<dbReference type="Proteomes" id="UP000198942">
    <property type="component" value="Unassembled WGS sequence"/>
</dbReference>
<organism evidence="1 2">
    <name type="scientific">Mucilaginibacter gossypiicola</name>
    <dbReference type="NCBI Taxonomy" id="551995"/>
    <lineage>
        <taxon>Bacteria</taxon>
        <taxon>Pseudomonadati</taxon>
        <taxon>Bacteroidota</taxon>
        <taxon>Sphingobacteriia</taxon>
        <taxon>Sphingobacteriales</taxon>
        <taxon>Sphingobacteriaceae</taxon>
        <taxon>Mucilaginibacter</taxon>
    </lineage>
</organism>
<dbReference type="EMBL" id="FOCL01000003">
    <property type="protein sequence ID" value="SEN51560.1"/>
    <property type="molecule type" value="Genomic_DNA"/>
</dbReference>
<dbReference type="RefSeq" id="WP_091210726.1">
    <property type="nucleotide sequence ID" value="NZ_FOCL01000003.1"/>
</dbReference>
<dbReference type="AlphaFoldDB" id="A0A1H8H6B8"/>
<proteinExistence type="predicted"/>
<reference evidence="2" key="1">
    <citation type="submission" date="2016-10" db="EMBL/GenBank/DDBJ databases">
        <authorList>
            <person name="Varghese N."/>
            <person name="Submissions S."/>
        </authorList>
    </citation>
    <scope>NUCLEOTIDE SEQUENCE [LARGE SCALE GENOMIC DNA]</scope>
    <source>
        <strain evidence="2">Gh-48</strain>
    </source>
</reference>
<dbReference type="STRING" id="551995.SAMN05192574_103396"/>
<accession>A0A1H8H6B8</accession>
<protein>
    <submittedName>
        <fullName evidence="1">Uncharacterized protein</fullName>
    </submittedName>
</protein>
<evidence type="ECO:0000313" key="2">
    <source>
        <dbReference type="Proteomes" id="UP000198942"/>
    </source>
</evidence>
<evidence type="ECO:0000313" key="1">
    <source>
        <dbReference type="EMBL" id="SEN51560.1"/>
    </source>
</evidence>
<keyword evidence="2" id="KW-1185">Reference proteome</keyword>
<name>A0A1H8H6B8_9SPHI</name>
<gene>
    <name evidence="1" type="ORF">SAMN05192574_103396</name>
</gene>
<sequence length="140" mass="16136">MYRIIEPEVAGGIGEETVINTKVHPPIVAKLNYKFAGWLGDDILESFPCYIVTERLKREIEFRNLKGVGFDDVLISKSGEFDDFYPNTNLPKFYWAKINGAFENNDDFILGNDYRLIISDMAYETLILFNLNHASLEEME</sequence>
<dbReference type="OrthoDB" id="5879561at2"/>